<evidence type="ECO:0000256" key="4">
    <source>
        <dbReference type="ARBA" id="ARBA00023054"/>
    </source>
</evidence>
<proteinExistence type="inferred from homology"/>
<dbReference type="PANTHER" id="PTHR12587:SF14">
    <property type="entry name" value="AT31531P"/>
    <property type="match status" value="1"/>
</dbReference>
<comment type="similarity">
    <text evidence="1">Belongs to the liprin family. Liprin-beta subfamily.</text>
</comment>
<accession>E9GYB0</accession>
<dbReference type="eggNOG" id="KOG1899">
    <property type="taxonomic scope" value="Eukaryota"/>
</dbReference>
<dbReference type="FunCoup" id="E9GYB0">
    <property type="interactions" value="167"/>
</dbReference>
<dbReference type="Gene3D" id="1.10.150.50">
    <property type="entry name" value="Transcription Factor, Ets-1"/>
    <property type="match status" value="3"/>
</dbReference>
<evidence type="ECO:0000256" key="6">
    <source>
        <dbReference type="SAM" id="MobiDB-lite"/>
    </source>
</evidence>
<dbReference type="InterPro" id="IPR058914">
    <property type="entry name" value="LIPB1/2_CC"/>
</dbReference>
<dbReference type="CDD" id="cd09563">
    <property type="entry name" value="SAM_liprin-beta1_2_repeat1"/>
    <property type="match status" value="1"/>
</dbReference>
<dbReference type="OMA" id="KDHESSM"/>
<evidence type="ECO:0000256" key="2">
    <source>
        <dbReference type="ARBA" id="ARBA00022553"/>
    </source>
</evidence>
<dbReference type="PROSITE" id="PS50105">
    <property type="entry name" value="SAM_DOMAIN"/>
    <property type="match status" value="3"/>
</dbReference>
<dbReference type="SMART" id="SM00454">
    <property type="entry name" value="SAM"/>
    <property type="match status" value="3"/>
</dbReference>
<dbReference type="Proteomes" id="UP000000305">
    <property type="component" value="Unassembled WGS sequence"/>
</dbReference>
<name>E9GYB0_DAPPU</name>
<keyword evidence="3" id="KW-0677">Repeat</keyword>
<dbReference type="GO" id="GO:0005829">
    <property type="term" value="C:cytosol"/>
    <property type="evidence" value="ECO:0007669"/>
    <property type="project" value="UniProtKB-ARBA"/>
</dbReference>
<dbReference type="InterPro" id="IPR001660">
    <property type="entry name" value="SAM"/>
</dbReference>
<feature type="compositionally biased region" description="Low complexity" evidence="6">
    <location>
        <begin position="99"/>
        <end position="113"/>
    </location>
</feature>
<dbReference type="FunFam" id="1.10.150.50:FF:000007">
    <property type="entry name" value="Liprin-beta-1 isoform 1"/>
    <property type="match status" value="1"/>
</dbReference>
<dbReference type="InterPro" id="IPR037618">
    <property type="entry name" value="LIPB1/2_SAM_2nd"/>
</dbReference>
<dbReference type="InterPro" id="IPR029515">
    <property type="entry name" value="Liprin"/>
</dbReference>
<dbReference type="SUPFAM" id="SSF47769">
    <property type="entry name" value="SAM/Pointed domain"/>
    <property type="match status" value="3"/>
</dbReference>
<dbReference type="STRING" id="6669.E9GYB0"/>
<feature type="region of interest" description="Disordered" evidence="6">
    <location>
        <begin position="92"/>
        <end position="117"/>
    </location>
</feature>
<evidence type="ECO:0000313" key="9">
    <source>
        <dbReference type="Proteomes" id="UP000000305"/>
    </source>
</evidence>
<keyword evidence="4 5" id="KW-0175">Coiled coil</keyword>
<dbReference type="Pfam" id="PF07647">
    <property type="entry name" value="SAM_2"/>
    <property type="match status" value="1"/>
</dbReference>
<dbReference type="InParanoid" id="E9GYB0"/>
<evidence type="ECO:0000256" key="3">
    <source>
        <dbReference type="ARBA" id="ARBA00022737"/>
    </source>
</evidence>
<reference evidence="8 9" key="1">
    <citation type="journal article" date="2011" name="Science">
        <title>The ecoresponsive genome of Daphnia pulex.</title>
        <authorList>
            <person name="Colbourne J.K."/>
            <person name="Pfrender M.E."/>
            <person name="Gilbert D."/>
            <person name="Thomas W.K."/>
            <person name="Tucker A."/>
            <person name="Oakley T.H."/>
            <person name="Tokishita S."/>
            <person name="Aerts A."/>
            <person name="Arnold G.J."/>
            <person name="Basu M.K."/>
            <person name="Bauer D.J."/>
            <person name="Caceres C.E."/>
            <person name="Carmel L."/>
            <person name="Casola C."/>
            <person name="Choi J.H."/>
            <person name="Detter J.C."/>
            <person name="Dong Q."/>
            <person name="Dusheyko S."/>
            <person name="Eads B.D."/>
            <person name="Frohlich T."/>
            <person name="Geiler-Samerotte K.A."/>
            <person name="Gerlach D."/>
            <person name="Hatcher P."/>
            <person name="Jogdeo S."/>
            <person name="Krijgsveld J."/>
            <person name="Kriventseva E.V."/>
            <person name="Kultz D."/>
            <person name="Laforsch C."/>
            <person name="Lindquist E."/>
            <person name="Lopez J."/>
            <person name="Manak J.R."/>
            <person name="Muller J."/>
            <person name="Pangilinan J."/>
            <person name="Patwardhan R.P."/>
            <person name="Pitluck S."/>
            <person name="Pritham E.J."/>
            <person name="Rechtsteiner A."/>
            <person name="Rho M."/>
            <person name="Rogozin I.B."/>
            <person name="Sakarya O."/>
            <person name="Salamov A."/>
            <person name="Schaack S."/>
            <person name="Shapiro H."/>
            <person name="Shiga Y."/>
            <person name="Skalitzky C."/>
            <person name="Smith Z."/>
            <person name="Souvorov A."/>
            <person name="Sung W."/>
            <person name="Tang Z."/>
            <person name="Tsuchiya D."/>
            <person name="Tu H."/>
            <person name="Vos H."/>
            <person name="Wang M."/>
            <person name="Wolf Y.I."/>
            <person name="Yamagata H."/>
            <person name="Yamada T."/>
            <person name="Ye Y."/>
            <person name="Shaw J.R."/>
            <person name="Andrews J."/>
            <person name="Crease T.J."/>
            <person name="Tang H."/>
            <person name="Lucas S.M."/>
            <person name="Robertson H.M."/>
            <person name="Bork P."/>
            <person name="Koonin E.V."/>
            <person name="Zdobnov E.M."/>
            <person name="Grigoriev I.V."/>
            <person name="Lynch M."/>
            <person name="Boore J.L."/>
        </authorList>
    </citation>
    <scope>NUCLEOTIDE SEQUENCE [LARGE SCALE GENOMIC DNA]</scope>
</reference>
<dbReference type="InterPro" id="IPR013761">
    <property type="entry name" value="SAM/pointed_sf"/>
</dbReference>
<feature type="region of interest" description="Disordered" evidence="6">
    <location>
        <begin position="136"/>
        <end position="161"/>
    </location>
</feature>
<feature type="region of interest" description="Disordered" evidence="6">
    <location>
        <begin position="445"/>
        <end position="485"/>
    </location>
</feature>
<dbReference type="KEGG" id="dpx:DAPPUDRAFT_199309"/>
<feature type="coiled-coil region" evidence="5">
    <location>
        <begin position="5"/>
        <end position="67"/>
    </location>
</feature>
<protein>
    <recommendedName>
        <fullName evidence="7">SAM domain-containing protein</fullName>
    </recommendedName>
</protein>
<feature type="domain" description="SAM" evidence="7">
    <location>
        <begin position="173"/>
        <end position="232"/>
    </location>
</feature>
<dbReference type="PANTHER" id="PTHR12587">
    <property type="entry name" value="LAR INTERACTING PROTEIN LIP -RELATED PROTEIN"/>
    <property type="match status" value="1"/>
</dbReference>
<organism evidence="8 9">
    <name type="scientific">Daphnia pulex</name>
    <name type="common">Water flea</name>
    <dbReference type="NCBI Taxonomy" id="6669"/>
    <lineage>
        <taxon>Eukaryota</taxon>
        <taxon>Metazoa</taxon>
        <taxon>Ecdysozoa</taxon>
        <taxon>Arthropoda</taxon>
        <taxon>Crustacea</taxon>
        <taxon>Branchiopoda</taxon>
        <taxon>Diplostraca</taxon>
        <taxon>Cladocera</taxon>
        <taxon>Anomopoda</taxon>
        <taxon>Daphniidae</taxon>
        <taxon>Daphnia</taxon>
    </lineage>
</organism>
<evidence type="ECO:0000313" key="8">
    <source>
        <dbReference type="EMBL" id="EFX75570.1"/>
    </source>
</evidence>
<gene>
    <name evidence="8" type="ORF">DAPPUDRAFT_199309</name>
</gene>
<evidence type="ECO:0000256" key="1">
    <source>
        <dbReference type="ARBA" id="ARBA00007547"/>
    </source>
</evidence>
<feature type="domain" description="SAM" evidence="7">
    <location>
        <begin position="339"/>
        <end position="372"/>
    </location>
</feature>
<dbReference type="Pfam" id="PF00536">
    <property type="entry name" value="SAM_1"/>
    <property type="match status" value="2"/>
</dbReference>
<dbReference type="OrthoDB" id="6516566at2759"/>
<feature type="compositionally biased region" description="Polar residues" evidence="6">
    <location>
        <begin position="136"/>
        <end position="145"/>
    </location>
</feature>
<keyword evidence="2" id="KW-0597">Phosphoprotein</keyword>
<keyword evidence="9" id="KW-1185">Reference proteome</keyword>
<evidence type="ECO:0000259" key="7">
    <source>
        <dbReference type="PROSITE" id="PS50105"/>
    </source>
</evidence>
<feature type="domain" description="SAM" evidence="7">
    <location>
        <begin position="256"/>
        <end position="312"/>
    </location>
</feature>
<evidence type="ECO:0000256" key="5">
    <source>
        <dbReference type="SAM" id="Coils"/>
    </source>
</evidence>
<dbReference type="PhylomeDB" id="E9GYB0"/>
<dbReference type="AlphaFoldDB" id="E9GYB0"/>
<dbReference type="CDD" id="cd09566">
    <property type="entry name" value="SAM_liprin-beta1_2_repeat2"/>
    <property type="match status" value="1"/>
</dbReference>
<dbReference type="HOGENOM" id="CLU_011689_4_0_1"/>
<dbReference type="EMBL" id="GL732574">
    <property type="protein sequence ID" value="EFX75570.1"/>
    <property type="molecule type" value="Genomic_DNA"/>
</dbReference>
<dbReference type="Pfam" id="PF26022">
    <property type="entry name" value="CC_Liprin_beta"/>
    <property type="match status" value="1"/>
</dbReference>
<sequence length="485" mass="54934">MDERLQRLEGDKDSLQMQVSILMDQIEAQTDKIADLERTLSDRAFQLQKAEDNLQKEMLSRSAAETRQLELLSDISGLKLRYAAVEKDNMDLRGHTNSHHNNNNNSLSSAGNSPPVTANKRAVVFGKHFQLPSLRVNSKRSTSAPNLAETEQKRLQDEATSSAERDDLPFLQWSSDDIASWLHDMGLHLYVSEVQRWGCRGQQLLEVPVAEIEKELSIKHPLHKKKLILALEAKGRAQDPMSLHAGKLDHQWAVRWLDDIGLPQYKDAFLECRVDGRMLHLLSVDDLCTHLKVTNLLHLICIRRGIQVLRLNDYNPSCLQRRSVPEDPAHPTPGQVAVWTNHRVMEWLRAVDLSEYAPNMRGSGVHGGLLVHEARFNAELLATLLSIPQGKTLLRRHLATHFNQLVGREVVQAKREMETSSAYPPLTPVAKVKIIKKSQFTLKRRKGKPDEFDSDDWVCPPFDSSDLDNDKTSPPKSPMTKSTDL</sequence>
<dbReference type="FunFam" id="1.10.150.50:FF:000005">
    <property type="entry name" value="Liprin-beta-1 isoform 1"/>
    <property type="match status" value="1"/>
</dbReference>
<dbReference type="InterPro" id="IPR037617">
    <property type="entry name" value="LIPB1/2_SAM_1"/>
</dbReference>
<feature type="compositionally biased region" description="Basic and acidic residues" evidence="6">
    <location>
        <begin position="150"/>
        <end position="161"/>
    </location>
</feature>